<dbReference type="PANTHER" id="PTHR30026">
    <property type="entry name" value="OUTER MEMBRANE PROTEIN TOLC"/>
    <property type="match status" value="1"/>
</dbReference>
<evidence type="ECO:0000256" key="3">
    <source>
        <dbReference type="ARBA" id="ARBA00022448"/>
    </source>
</evidence>
<dbReference type="OrthoDB" id="9813458at2"/>
<feature type="signal peptide" evidence="8">
    <location>
        <begin position="1"/>
        <end position="27"/>
    </location>
</feature>
<sequence>MRALLTTAGLLWAVATGVAAQTAPAGAAPAGVATARAAPATTAAAPVASIPANAPLTLSQAWRLTLENDPTYQAAESERDASQTNRAMGRAQLLPQVSGAIGRNKIRGDIEEPDAFGGVARTDLDYMSRTNEIRVTQTVFNWGRFAEYRQGHSRADYGLAVFDTKAQDTAVRLFNRYLQALLSYENVKLLDGKLKANEQQITVAKRRFDLGEGTVTDVREAQSRRDLARADLIQAQDALIVASRELQEMIGRPPQQLTNIDPFDARRTAARDLEQWMGRAMQDNAEIRSGLQAYKISDQEIDRAFGGHLPTVDAIASRRKVSAETLSTRDQDSTTTSVGVQINVPIFSGGMTSAQVDQARFNRDRAGQELAATRERIAVEVTRQYQGVVSGAERVAALEVAATSSAEALKAVQKGFQAGTRTIVDILDAQDQLYQARLDLSKSRLQFIQARLALASAAGNLDATEIDDVSKTYFSTAVADLAVAR</sequence>
<dbReference type="GO" id="GO:0015562">
    <property type="term" value="F:efflux transmembrane transporter activity"/>
    <property type="evidence" value="ECO:0007669"/>
    <property type="project" value="InterPro"/>
</dbReference>
<dbReference type="Gene3D" id="1.20.1600.10">
    <property type="entry name" value="Outer membrane efflux proteins (OEP)"/>
    <property type="match status" value="1"/>
</dbReference>
<protein>
    <recommendedName>
        <fullName evidence="11">Channel protein TolC</fullName>
    </recommendedName>
</protein>
<dbReference type="EMBL" id="NEVP01000001">
    <property type="protein sequence ID" value="OZI54917.1"/>
    <property type="molecule type" value="Genomic_DNA"/>
</dbReference>
<gene>
    <name evidence="9" type="ORF">CAL25_00390</name>
</gene>
<feature type="chain" id="PRO_5012017552" description="Channel protein TolC" evidence="8">
    <location>
        <begin position="28"/>
        <end position="485"/>
    </location>
</feature>
<evidence type="ECO:0000256" key="8">
    <source>
        <dbReference type="SAM" id="SignalP"/>
    </source>
</evidence>
<dbReference type="GO" id="GO:0009279">
    <property type="term" value="C:cell outer membrane"/>
    <property type="evidence" value="ECO:0007669"/>
    <property type="project" value="UniProtKB-SubCell"/>
</dbReference>
<dbReference type="InterPro" id="IPR051906">
    <property type="entry name" value="TolC-like"/>
</dbReference>
<evidence type="ECO:0000313" key="10">
    <source>
        <dbReference type="Proteomes" id="UP000216913"/>
    </source>
</evidence>
<comment type="subcellular location">
    <subcellularLocation>
        <location evidence="1">Cell outer membrane</location>
    </subcellularLocation>
</comment>
<dbReference type="PANTHER" id="PTHR30026:SF20">
    <property type="entry name" value="OUTER MEMBRANE PROTEIN TOLC"/>
    <property type="match status" value="1"/>
</dbReference>
<dbReference type="InterPro" id="IPR010130">
    <property type="entry name" value="T1SS_OMP_TolC"/>
</dbReference>
<comment type="caution">
    <text evidence="9">The sequence shown here is derived from an EMBL/GenBank/DDBJ whole genome shotgun (WGS) entry which is preliminary data.</text>
</comment>
<evidence type="ECO:0000256" key="2">
    <source>
        <dbReference type="ARBA" id="ARBA00007613"/>
    </source>
</evidence>
<accession>A0A261U098</accession>
<dbReference type="AlphaFoldDB" id="A0A261U098"/>
<dbReference type="Pfam" id="PF02321">
    <property type="entry name" value="OEP"/>
    <property type="match status" value="2"/>
</dbReference>
<evidence type="ECO:0000256" key="4">
    <source>
        <dbReference type="ARBA" id="ARBA00022452"/>
    </source>
</evidence>
<evidence type="ECO:0000256" key="5">
    <source>
        <dbReference type="ARBA" id="ARBA00022692"/>
    </source>
</evidence>
<keyword evidence="4" id="KW-1134">Transmembrane beta strand</keyword>
<dbReference type="SUPFAM" id="SSF56954">
    <property type="entry name" value="Outer membrane efflux proteins (OEP)"/>
    <property type="match status" value="1"/>
</dbReference>
<name>A0A261U098_9BORD</name>
<keyword evidence="10" id="KW-1185">Reference proteome</keyword>
<keyword evidence="5" id="KW-0812">Transmembrane</keyword>
<organism evidence="9 10">
    <name type="scientific">Bordetella genomosp. 5</name>
    <dbReference type="NCBI Taxonomy" id="1395608"/>
    <lineage>
        <taxon>Bacteria</taxon>
        <taxon>Pseudomonadati</taxon>
        <taxon>Pseudomonadota</taxon>
        <taxon>Betaproteobacteria</taxon>
        <taxon>Burkholderiales</taxon>
        <taxon>Alcaligenaceae</taxon>
        <taxon>Bordetella</taxon>
    </lineage>
</organism>
<evidence type="ECO:0000256" key="6">
    <source>
        <dbReference type="ARBA" id="ARBA00023136"/>
    </source>
</evidence>
<proteinExistence type="inferred from homology"/>
<comment type="similarity">
    <text evidence="2">Belongs to the outer membrane factor (OMF) (TC 1.B.17) family.</text>
</comment>
<evidence type="ECO:0000313" key="9">
    <source>
        <dbReference type="EMBL" id="OZI54917.1"/>
    </source>
</evidence>
<dbReference type="RefSeq" id="WP_094797981.1">
    <property type="nucleotide sequence ID" value="NZ_NEVP01000001.1"/>
</dbReference>
<evidence type="ECO:0000256" key="7">
    <source>
        <dbReference type="ARBA" id="ARBA00023237"/>
    </source>
</evidence>
<dbReference type="GO" id="GO:0015288">
    <property type="term" value="F:porin activity"/>
    <property type="evidence" value="ECO:0007669"/>
    <property type="project" value="TreeGrafter"/>
</dbReference>
<evidence type="ECO:0008006" key="11">
    <source>
        <dbReference type="Google" id="ProtNLM"/>
    </source>
</evidence>
<keyword evidence="8" id="KW-0732">Signal</keyword>
<reference evidence="9 10" key="1">
    <citation type="submission" date="2017-05" db="EMBL/GenBank/DDBJ databases">
        <title>Complete and WGS of Bordetella genogroups.</title>
        <authorList>
            <person name="Spilker T."/>
            <person name="LiPuma J."/>
        </authorList>
    </citation>
    <scope>NUCLEOTIDE SEQUENCE [LARGE SCALE GENOMIC DNA]</scope>
    <source>
        <strain evidence="9 10">AU10456</strain>
    </source>
</reference>
<dbReference type="Proteomes" id="UP000216913">
    <property type="component" value="Unassembled WGS sequence"/>
</dbReference>
<keyword evidence="6" id="KW-0472">Membrane</keyword>
<dbReference type="InterPro" id="IPR003423">
    <property type="entry name" value="OMP_efflux"/>
</dbReference>
<dbReference type="GO" id="GO:1990281">
    <property type="term" value="C:efflux pump complex"/>
    <property type="evidence" value="ECO:0007669"/>
    <property type="project" value="TreeGrafter"/>
</dbReference>
<keyword evidence="7" id="KW-0998">Cell outer membrane</keyword>
<evidence type="ECO:0000256" key="1">
    <source>
        <dbReference type="ARBA" id="ARBA00004442"/>
    </source>
</evidence>
<keyword evidence="3" id="KW-0813">Transport</keyword>
<dbReference type="NCBIfam" id="TIGR01844">
    <property type="entry name" value="type_I_sec_TolC"/>
    <property type="match status" value="1"/>
</dbReference>